<dbReference type="Pfam" id="PF13560">
    <property type="entry name" value="HTH_31"/>
    <property type="match status" value="1"/>
</dbReference>
<evidence type="ECO:0000313" key="3">
    <source>
        <dbReference type="Proteomes" id="UP000237968"/>
    </source>
</evidence>
<dbReference type="AlphaFoldDB" id="A0A2S9YCI4"/>
<dbReference type="Proteomes" id="UP000237968">
    <property type="component" value="Unassembled WGS sequence"/>
</dbReference>
<keyword evidence="3" id="KW-1185">Reference proteome</keyword>
<dbReference type="Gene3D" id="1.10.260.40">
    <property type="entry name" value="lambda repressor-like DNA-binding domains"/>
    <property type="match status" value="1"/>
</dbReference>
<dbReference type="EMBL" id="PVNK01000112">
    <property type="protein sequence ID" value="PRQ02746.1"/>
    <property type="molecule type" value="Genomic_DNA"/>
</dbReference>
<dbReference type="PROSITE" id="PS50943">
    <property type="entry name" value="HTH_CROC1"/>
    <property type="match status" value="1"/>
</dbReference>
<dbReference type="InterPro" id="IPR001387">
    <property type="entry name" value="Cro/C1-type_HTH"/>
</dbReference>
<dbReference type="RefSeq" id="WP_308726542.1">
    <property type="nucleotide sequence ID" value="NZ_PVNK01000112.1"/>
</dbReference>
<feature type="domain" description="HTH cro/C1-type" evidence="1">
    <location>
        <begin position="27"/>
        <end position="74"/>
    </location>
</feature>
<dbReference type="SUPFAM" id="SSF47413">
    <property type="entry name" value="lambda repressor-like DNA-binding domains"/>
    <property type="match status" value="1"/>
</dbReference>
<name>A0A2S9YCI4_9BACT</name>
<evidence type="ECO:0000259" key="1">
    <source>
        <dbReference type="PROSITE" id="PS50943"/>
    </source>
</evidence>
<gene>
    <name evidence="2" type="ORF">ENSA5_20980</name>
</gene>
<sequence>MFGPSRYACACQCQFCSRCFCRYKLGLKGLRRARGLTQEDLAERSGLSADTIRRMEQGSFSPSMDTIGKLCHGLAARGAMPRVASRRNVRRGREAKTPLYRAYCKFWRQSHRRKGQARRREALHPGLLALARSTLLASYELGERDLSRELIDAIASLSDREQRIAFNLIKAIRGLGSG</sequence>
<dbReference type="GO" id="GO:0003677">
    <property type="term" value="F:DNA binding"/>
    <property type="evidence" value="ECO:0007669"/>
    <property type="project" value="InterPro"/>
</dbReference>
<accession>A0A2S9YCI4</accession>
<dbReference type="CDD" id="cd00093">
    <property type="entry name" value="HTH_XRE"/>
    <property type="match status" value="1"/>
</dbReference>
<evidence type="ECO:0000313" key="2">
    <source>
        <dbReference type="EMBL" id="PRQ02746.1"/>
    </source>
</evidence>
<reference evidence="2 3" key="1">
    <citation type="submission" date="2018-03" db="EMBL/GenBank/DDBJ databases">
        <title>Draft Genome Sequences of the Obligatory Marine Myxobacteria Enhygromyxa salina SWB005.</title>
        <authorList>
            <person name="Poehlein A."/>
            <person name="Moghaddam J.A."/>
            <person name="Harms H."/>
            <person name="Alanjari M."/>
            <person name="Koenig G.M."/>
            <person name="Daniel R."/>
            <person name="Schaeberle T.F."/>
        </authorList>
    </citation>
    <scope>NUCLEOTIDE SEQUENCE [LARGE SCALE GENOMIC DNA]</scope>
    <source>
        <strain evidence="2 3">SWB005</strain>
    </source>
</reference>
<protein>
    <submittedName>
        <fullName evidence="2">Helix-turn-helix protein</fullName>
    </submittedName>
</protein>
<organism evidence="2 3">
    <name type="scientific">Enhygromyxa salina</name>
    <dbReference type="NCBI Taxonomy" id="215803"/>
    <lineage>
        <taxon>Bacteria</taxon>
        <taxon>Pseudomonadati</taxon>
        <taxon>Myxococcota</taxon>
        <taxon>Polyangia</taxon>
        <taxon>Nannocystales</taxon>
        <taxon>Nannocystaceae</taxon>
        <taxon>Enhygromyxa</taxon>
    </lineage>
</organism>
<comment type="caution">
    <text evidence="2">The sequence shown here is derived from an EMBL/GenBank/DDBJ whole genome shotgun (WGS) entry which is preliminary data.</text>
</comment>
<proteinExistence type="predicted"/>
<dbReference type="InterPro" id="IPR010982">
    <property type="entry name" value="Lambda_DNA-bd_dom_sf"/>
</dbReference>
<dbReference type="SMART" id="SM00530">
    <property type="entry name" value="HTH_XRE"/>
    <property type="match status" value="1"/>
</dbReference>